<name>A0A8H3BX37_9AGAM</name>
<feature type="compositionally biased region" description="Low complexity" evidence="2">
    <location>
        <begin position="305"/>
        <end position="325"/>
    </location>
</feature>
<feature type="region of interest" description="Disordered" evidence="2">
    <location>
        <begin position="738"/>
        <end position="840"/>
    </location>
</feature>
<keyword evidence="3" id="KW-0472">Membrane</keyword>
<proteinExistence type="predicted"/>
<feature type="region of interest" description="Disordered" evidence="2">
    <location>
        <begin position="502"/>
        <end position="553"/>
    </location>
</feature>
<keyword evidence="3" id="KW-0812">Transmembrane</keyword>
<feature type="compositionally biased region" description="Polar residues" evidence="2">
    <location>
        <begin position="623"/>
        <end position="644"/>
    </location>
</feature>
<dbReference type="Proteomes" id="UP000663840">
    <property type="component" value="Unassembled WGS sequence"/>
</dbReference>
<feature type="transmembrane region" description="Helical" evidence="3">
    <location>
        <begin position="1062"/>
        <end position="1087"/>
    </location>
</feature>
<feature type="compositionally biased region" description="Polar residues" evidence="2">
    <location>
        <begin position="150"/>
        <end position="163"/>
    </location>
</feature>
<keyword evidence="1" id="KW-0175">Coiled coil</keyword>
<feature type="compositionally biased region" description="Low complexity" evidence="2">
    <location>
        <begin position="74"/>
        <end position="85"/>
    </location>
</feature>
<feature type="compositionally biased region" description="Basic residues" evidence="2">
    <location>
        <begin position="111"/>
        <end position="120"/>
    </location>
</feature>
<feature type="region of interest" description="Disordered" evidence="2">
    <location>
        <begin position="598"/>
        <end position="691"/>
    </location>
</feature>
<gene>
    <name evidence="4" type="ORF">RDB_LOCUS109468</name>
</gene>
<feature type="compositionally biased region" description="Polar residues" evidence="2">
    <location>
        <begin position="599"/>
        <end position="615"/>
    </location>
</feature>
<accession>A0A8H3BX37</accession>
<feature type="compositionally biased region" description="Basic and acidic residues" evidence="2">
    <location>
        <begin position="791"/>
        <end position="808"/>
    </location>
</feature>
<feature type="region of interest" description="Disordered" evidence="2">
    <location>
        <begin position="293"/>
        <end position="348"/>
    </location>
</feature>
<feature type="compositionally biased region" description="Polar residues" evidence="2">
    <location>
        <begin position="32"/>
        <end position="51"/>
    </location>
</feature>
<keyword evidence="3" id="KW-1133">Transmembrane helix</keyword>
<evidence type="ECO:0000313" key="5">
    <source>
        <dbReference type="Proteomes" id="UP000663840"/>
    </source>
</evidence>
<protein>
    <submittedName>
        <fullName evidence="4">Uncharacterized protein</fullName>
    </submittedName>
</protein>
<feature type="coiled-coil region" evidence="1">
    <location>
        <begin position="845"/>
        <end position="872"/>
    </location>
</feature>
<reference evidence="4" key="1">
    <citation type="submission" date="2021-01" db="EMBL/GenBank/DDBJ databases">
        <authorList>
            <person name="Kaushik A."/>
        </authorList>
    </citation>
    <scope>NUCLEOTIDE SEQUENCE</scope>
    <source>
        <strain evidence="4">AG1-1A</strain>
    </source>
</reference>
<feature type="region of interest" description="Disordered" evidence="2">
    <location>
        <begin position="99"/>
        <end position="276"/>
    </location>
</feature>
<feature type="compositionally biased region" description="Low complexity" evidence="2">
    <location>
        <begin position="655"/>
        <end position="676"/>
    </location>
</feature>
<feature type="compositionally biased region" description="Basic and acidic residues" evidence="2">
    <location>
        <begin position="62"/>
        <end position="73"/>
    </location>
</feature>
<organism evidence="4 5">
    <name type="scientific">Rhizoctonia solani</name>
    <dbReference type="NCBI Taxonomy" id="456999"/>
    <lineage>
        <taxon>Eukaryota</taxon>
        <taxon>Fungi</taxon>
        <taxon>Dikarya</taxon>
        <taxon>Basidiomycota</taxon>
        <taxon>Agaricomycotina</taxon>
        <taxon>Agaricomycetes</taxon>
        <taxon>Cantharellales</taxon>
        <taxon>Ceratobasidiaceae</taxon>
        <taxon>Rhizoctonia</taxon>
    </lineage>
</organism>
<evidence type="ECO:0000313" key="4">
    <source>
        <dbReference type="EMBL" id="CAE6465967.1"/>
    </source>
</evidence>
<evidence type="ECO:0000256" key="1">
    <source>
        <dbReference type="SAM" id="Coils"/>
    </source>
</evidence>
<feature type="region of interest" description="Disordered" evidence="2">
    <location>
        <begin position="1"/>
        <end position="85"/>
    </location>
</feature>
<feature type="compositionally biased region" description="Pro residues" evidence="2">
    <location>
        <begin position="185"/>
        <end position="201"/>
    </location>
</feature>
<comment type="caution">
    <text evidence="4">The sequence shown here is derived from an EMBL/GenBank/DDBJ whole genome shotgun (WGS) entry which is preliminary data.</text>
</comment>
<dbReference type="EMBL" id="CAJMWR010003670">
    <property type="protein sequence ID" value="CAE6465967.1"/>
    <property type="molecule type" value="Genomic_DNA"/>
</dbReference>
<dbReference type="AlphaFoldDB" id="A0A8H3BX37"/>
<evidence type="ECO:0000256" key="2">
    <source>
        <dbReference type="SAM" id="MobiDB-lite"/>
    </source>
</evidence>
<sequence>MADGDPRMDVFGTVEPVVAHHTREQPVVDDSPSASGIQSSTRASKRAQSVDVSARPSRRRRERGDKSRLRAELDAAAPALALDPRIASDVLALERRFAAASKGKSLPSRDRPHHRTHRPRPSLPISPARDHLGSIEPQQLSVLPEMSPSLPETDTTSQFSDPKSPTRLVGPALPTSGVPTLVHPQPQPTPDPPPSDPPPPILKADRPAYHVLLPNSDPEHTSASPEPKRTSRAAKRSSLTAMLGLGSRKKHKDGSGQDEDSTHLSVRPLNRRIDTQHTMRTFNTVYTTATAGSVDTGDRASLNVPSSPGHSGPSQGARSASGASSHHGFVATPSSTDHHTIEPSAKTLARAAATRDQLSKRYGLLYAGLDAQASGSPAPGLNPLEIVRWRASIVQESRRSAEAGRNAIDGGNGEVWEREVERRIRDGPPALSGTSLPPAFLGNSLPEANSLSWLPYLEPLFMEERTRTDGIGMGRDDFSNGPSGMTAWYILASFAEGYLASQDQTTSRPGSFGSDAHKSLGSDGPKSFGSDAYKSYASDGKSLPDPPPHTNPKDVRAQAIVNAAYARSSGTGTGAVSDDASASGSRFAIIDRALRARSKSSVVVETRSRQGSLGVNSEPPSPSHTSPALLIQQQTSQTSHSYNGKPSKLVDPIRSRSGSQIHHSRSQSQARSVSAGNGAKQSTNDFGVLAPKANGQVPLQSQGEAGKMSPASSRLNLANIIIGGAAVLGLSMRRGGARQPLAKDGISGSENEGERLSSDCSPSDVDLYARRHGGLSDGEGGRVKRRRKTWREREGGEVPLSDGDRERSGSGGVKRRLRLERTVMEPVEAGSEELEEGERKERERRKECMAEYEKKRTTLDQAEDEILKVNSRLYNFSRLLGDLNHVHKEGSDVFGEMFMAIPPEIVHILTPELSDTDEPLTPTTPDYAPLVSFSKRLGDLEAVPTAVDYVGRATLDADLPIAAFDSLHELERRLAGISHQIAELRSICDQTEEERKTVKTLYDNIAGTISSYPECTNIEHLLNSLVTEDMPWLPSWLPLWVRHLLEIFSGQIQFLVENGLRIYGYLYAGISLVSLVLNLFISLFMLITRFVRSYWFVFVSAAMAGVGYLMIVPPEEVQVEL</sequence>
<evidence type="ECO:0000256" key="3">
    <source>
        <dbReference type="SAM" id="Phobius"/>
    </source>
</evidence>
<feature type="transmembrane region" description="Helical" evidence="3">
    <location>
        <begin position="1094"/>
        <end position="1111"/>
    </location>
</feature>
<feature type="coiled-coil region" evidence="1">
    <location>
        <begin position="967"/>
        <end position="994"/>
    </location>
</feature>